<geneLocation type="plasmid" evidence="2">
    <name>RCFBPv3_mp</name>
</geneLocation>
<dbReference type="PATRIC" id="fig|859656.5.peg.4663"/>
<keyword evidence="1" id="KW-1133">Transmembrane helix</keyword>
<reference evidence="2" key="1">
    <citation type="journal article" date="2010" name="BMC Genomics">
        <title>Genomes of three tomato pathogens within the Ralstonia solanacearum species complex reveal significant evolutionary divergence.</title>
        <authorList>
            <person name="Remenant B."/>
            <person name="Coupat-Goutaland B."/>
            <person name="Guidot A."/>
            <person name="Cellier G."/>
            <person name="Wicker E."/>
            <person name="Allen C."/>
            <person name="Fegan M."/>
            <person name="Pruvost O."/>
            <person name="Elbaz M."/>
            <person name="Calteau A."/>
            <person name="Salvignol G."/>
            <person name="Mornico D."/>
            <person name="Mangenot S."/>
            <person name="Barbe V."/>
            <person name="Medigue C."/>
            <person name="Prior P."/>
        </authorList>
    </citation>
    <scope>NUCLEOTIDE SEQUENCE [LARGE SCALE GENOMIC DNA]</scope>
    <source>
        <strain evidence="2">CFBP2957</strain>
        <plasmid evidence="2">RCFBPv3_mp</plasmid>
    </source>
</reference>
<organism evidence="2">
    <name type="scientific">Ralstonia solanacearum CFBP2957</name>
    <dbReference type="NCBI Taxonomy" id="859656"/>
    <lineage>
        <taxon>Bacteria</taxon>
        <taxon>Pseudomonadati</taxon>
        <taxon>Pseudomonadota</taxon>
        <taxon>Betaproteobacteria</taxon>
        <taxon>Burkholderiales</taxon>
        <taxon>Burkholderiaceae</taxon>
        <taxon>Ralstonia</taxon>
        <taxon>Ralstonia solanacearum species complex</taxon>
    </lineage>
</organism>
<proteinExistence type="predicted"/>
<keyword evidence="1" id="KW-0812">Transmembrane</keyword>
<sequence>MRPDSDNGRAAHWYAVASFNMTSAAADIRPPACPADPRPAARPSRNFFARHWRGDYSLVRSYWLHTASVQFGTVTLSAGITHALAHNAPARAASSALLWIYTIGLILWAWAIVGTWRAAEREQAEKQRAGLSGAWSKVAKLMILLGAIGTGSRVVNDLPRLAAHWRTALGEQAASPFTVTPQRDGRAVLFTGGINDGAADALEQALRKTPGATTVVLRSEGGWLREGALVAEVIRRHRLHTYVERTCASACTIAFLAGDDRAAAPGARIGFHRPRAIGADQDQVSGATDSELWRAYAAAGLPNAFVRHVQATPFDTMWFPTARELLDNGVVTRASPGGEYATMATLLTTREALAAELRAAPLYATLERKYPAHFKSLLDSVWPALQRNASDAEIRAQLRAQSSRLYRALLPTAPDALLLANARLTIDQAQTLQHISPEACVGYLDGTDGPGTVAARLPGTLLTREQALFSDLVQAADPEHTPVVTRTQAMPALRLAIAALPVQEQRVLTFPTLRHTAPAAVRCHALIDFAQAILSLPDADRALALRGIYAHPAAPDA</sequence>
<accession>D8P5T9</accession>
<dbReference type="InterPro" id="IPR029045">
    <property type="entry name" value="ClpP/crotonase-like_dom_sf"/>
</dbReference>
<evidence type="ECO:0000256" key="1">
    <source>
        <dbReference type="SAM" id="Phobius"/>
    </source>
</evidence>
<gene>
    <name evidence="2" type="ORF">RCFBP_mp30189</name>
</gene>
<dbReference type="EMBL" id="FP885907">
    <property type="protein sequence ID" value="CBJ54275.1"/>
    <property type="molecule type" value="Genomic_DNA"/>
</dbReference>
<reference evidence="2" key="2">
    <citation type="submission" date="2010-02" db="EMBL/GenBank/DDBJ databases">
        <authorList>
            <person name="Genoscope - CEA"/>
        </authorList>
    </citation>
    <scope>NUCLEOTIDE SEQUENCE</scope>
    <source>
        <strain evidence="2">CFBP2957</strain>
        <plasmid evidence="2">RCFBPv3_mp</plasmid>
    </source>
</reference>
<evidence type="ECO:0008006" key="3">
    <source>
        <dbReference type="Google" id="ProtNLM"/>
    </source>
</evidence>
<keyword evidence="2" id="KW-0614">Plasmid</keyword>
<dbReference type="SUPFAM" id="SSF52096">
    <property type="entry name" value="ClpP/crotonase"/>
    <property type="match status" value="1"/>
</dbReference>
<protein>
    <recommendedName>
        <fullName evidence="3">Transmembrane protein</fullName>
    </recommendedName>
</protein>
<dbReference type="Gene3D" id="3.90.226.10">
    <property type="entry name" value="2-enoyl-CoA Hydratase, Chain A, domain 1"/>
    <property type="match status" value="1"/>
</dbReference>
<name>D8P5T9_RALSL</name>
<feature type="transmembrane region" description="Helical" evidence="1">
    <location>
        <begin position="96"/>
        <end position="116"/>
    </location>
</feature>
<evidence type="ECO:0000313" key="2">
    <source>
        <dbReference type="EMBL" id="CBJ54275.1"/>
    </source>
</evidence>
<keyword evidence="1" id="KW-0472">Membrane</keyword>
<dbReference type="AlphaFoldDB" id="D8P5T9"/>